<dbReference type="Gene3D" id="2.40.30.170">
    <property type="match status" value="1"/>
</dbReference>
<evidence type="ECO:0000313" key="2">
    <source>
        <dbReference type="EMBL" id="TGE18705.1"/>
    </source>
</evidence>
<evidence type="ECO:0000313" key="1">
    <source>
        <dbReference type="EMBL" id="SUM44997.1"/>
    </source>
</evidence>
<evidence type="ECO:0000313" key="4">
    <source>
        <dbReference type="Proteomes" id="UP000297598"/>
    </source>
</evidence>
<name>A0A380G3A2_9STAP</name>
<accession>A0A380G3A2</accession>
<protein>
    <submittedName>
        <fullName evidence="2">Efflux RND transporter periplasmic adaptor subunit</fullName>
    </submittedName>
    <submittedName>
        <fullName evidence="1">RND family efflux transporter</fullName>
    </submittedName>
</protein>
<dbReference type="EMBL" id="SRLS01000003">
    <property type="protein sequence ID" value="TGE18705.1"/>
    <property type="molecule type" value="Genomic_DNA"/>
</dbReference>
<evidence type="ECO:0000313" key="3">
    <source>
        <dbReference type="Proteomes" id="UP000254047"/>
    </source>
</evidence>
<dbReference type="EMBL" id="UHDO01000001">
    <property type="protein sequence ID" value="SUM44997.1"/>
    <property type="molecule type" value="Genomic_DNA"/>
</dbReference>
<dbReference type="GeneID" id="48902951"/>
<reference evidence="2 4" key="2">
    <citation type="submission" date="2019-04" db="EMBL/GenBank/DDBJ databases">
        <title>Genomic characterization of Staphylococcus petrasii strains.</title>
        <authorList>
            <person name="Vrbovska V."/>
            <person name="Kovarovic V."/>
            <person name="Maslanova I."/>
            <person name="Indrakova A."/>
            <person name="Petras P."/>
            <person name="Sedo O."/>
            <person name="Svec P."/>
            <person name="Fisarova L."/>
            <person name="Sedlacek I."/>
            <person name="Doskar J."/>
            <person name="Pantucek R."/>
        </authorList>
    </citation>
    <scope>NUCLEOTIDE SEQUENCE [LARGE SCALE GENOMIC DNA]</scope>
    <source>
        <strain evidence="2 4">P5404</strain>
    </source>
</reference>
<keyword evidence="4" id="KW-1185">Reference proteome</keyword>
<dbReference type="Proteomes" id="UP000254047">
    <property type="component" value="Unassembled WGS sequence"/>
</dbReference>
<dbReference type="RefSeq" id="WP_103299099.1">
    <property type="nucleotide sequence ID" value="NZ_AP040368.1"/>
</dbReference>
<gene>
    <name evidence="2" type="ORF">BJR09_02350</name>
    <name evidence="1" type="ORF">NCTC13830_02388</name>
</gene>
<reference evidence="1 3" key="1">
    <citation type="submission" date="2018-06" db="EMBL/GenBank/DDBJ databases">
        <authorList>
            <consortium name="Pathogen Informatics"/>
            <person name="Doyle S."/>
        </authorList>
    </citation>
    <scope>NUCLEOTIDE SEQUENCE [LARGE SCALE GENOMIC DNA]</scope>
    <source>
        <strain evidence="1 3">NCTC13830</strain>
    </source>
</reference>
<dbReference type="AlphaFoldDB" id="A0A380G3A2"/>
<proteinExistence type="predicted"/>
<accession>A0A5F1B279</accession>
<dbReference type="Proteomes" id="UP000297598">
    <property type="component" value="Unassembled WGS sequence"/>
</dbReference>
<sequence>MKKLFTPLSILSTILFLLIASFGYYIYTKVPKQPNLSKLETIKAKPQITLTFSGIQQAEQTYTVYFTPKLGAISDLLVKNEATITPQTPLLEYYDPNIEKLIVAKKKTLSSLQQRQTDTKMSPLQQYELTNQIQELQSRLRTQIFSPIKGKVTLLNEFPSKPQTKIMVINSDRRVIRAIVNESQLKQLKIKQNVNVTSNHSKLFTGNIRYISPVPSKIIKKESFYRVDISSDDQYPIGRHFDIDIGSAYFELPKSVIYKDHFILITHNNKIIKRSIKYIKSQKSGYIMVSNGINIGDKIIVHPTSSLLQNDK</sequence>
<dbReference type="OrthoDB" id="2406721at2"/>
<organism evidence="1 3">
    <name type="scientific">Staphylococcus petrasii</name>
    <dbReference type="NCBI Taxonomy" id="1276936"/>
    <lineage>
        <taxon>Bacteria</taxon>
        <taxon>Bacillati</taxon>
        <taxon>Bacillota</taxon>
        <taxon>Bacilli</taxon>
        <taxon>Bacillales</taxon>
        <taxon>Staphylococcaceae</taxon>
        <taxon>Staphylococcus</taxon>
    </lineage>
</organism>